<organism evidence="1 2">
    <name type="scientific">Araneus ventricosus</name>
    <name type="common">Orbweaver spider</name>
    <name type="synonym">Epeira ventricosa</name>
    <dbReference type="NCBI Taxonomy" id="182803"/>
    <lineage>
        <taxon>Eukaryota</taxon>
        <taxon>Metazoa</taxon>
        <taxon>Ecdysozoa</taxon>
        <taxon>Arthropoda</taxon>
        <taxon>Chelicerata</taxon>
        <taxon>Arachnida</taxon>
        <taxon>Araneae</taxon>
        <taxon>Araneomorphae</taxon>
        <taxon>Entelegynae</taxon>
        <taxon>Araneoidea</taxon>
        <taxon>Araneidae</taxon>
        <taxon>Araneus</taxon>
    </lineage>
</organism>
<protein>
    <submittedName>
        <fullName evidence="1">Uncharacterized protein</fullName>
    </submittedName>
</protein>
<evidence type="ECO:0000313" key="2">
    <source>
        <dbReference type="Proteomes" id="UP000499080"/>
    </source>
</evidence>
<proteinExistence type="predicted"/>
<accession>A0A4Y2N406</accession>
<dbReference type="OrthoDB" id="10327864at2759"/>
<name>A0A4Y2N406_ARAVE</name>
<dbReference type="AlphaFoldDB" id="A0A4Y2N406"/>
<evidence type="ECO:0000313" key="1">
    <source>
        <dbReference type="EMBL" id="GBN33612.1"/>
    </source>
</evidence>
<gene>
    <name evidence="1" type="ORF">AVEN_208388_1</name>
</gene>
<keyword evidence="2" id="KW-1185">Reference proteome</keyword>
<dbReference type="EMBL" id="BGPR01008404">
    <property type="protein sequence ID" value="GBN33612.1"/>
    <property type="molecule type" value="Genomic_DNA"/>
</dbReference>
<sequence length="74" mass="8415">MMAMYSVRDYCDMYLMYADVMEMPYELLGSMPVDIRLAVLPMSTSSVGWTTDCEIREASCQQPIFTILEDRGAA</sequence>
<comment type="caution">
    <text evidence="1">The sequence shown here is derived from an EMBL/GenBank/DDBJ whole genome shotgun (WGS) entry which is preliminary data.</text>
</comment>
<dbReference type="Proteomes" id="UP000499080">
    <property type="component" value="Unassembled WGS sequence"/>
</dbReference>
<reference evidence="1 2" key="1">
    <citation type="journal article" date="2019" name="Sci. Rep.">
        <title>Orb-weaving spider Araneus ventricosus genome elucidates the spidroin gene catalogue.</title>
        <authorList>
            <person name="Kono N."/>
            <person name="Nakamura H."/>
            <person name="Ohtoshi R."/>
            <person name="Moran D.A.P."/>
            <person name="Shinohara A."/>
            <person name="Yoshida Y."/>
            <person name="Fujiwara M."/>
            <person name="Mori M."/>
            <person name="Tomita M."/>
            <person name="Arakawa K."/>
        </authorList>
    </citation>
    <scope>NUCLEOTIDE SEQUENCE [LARGE SCALE GENOMIC DNA]</scope>
</reference>